<name>A0A6J4U1G2_9ACTN</name>
<feature type="region of interest" description="Disordered" evidence="1">
    <location>
        <begin position="1"/>
        <end position="45"/>
    </location>
</feature>
<organism evidence="2">
    <name type="scientific">uncultured Solirubrobacteraceae bacterium</name>
    <dbReference type="NCBI Taxonomy" id="1162706"/>
    <lineage>
        <taxon>Bacteria</taxon>
        <taxon>Bacillati</taxon>
        <taxon>Actinomycetota</taxon>
        <taxon>Thermoleophilia</taxon>
        <taxon>Solirubrobacterales</taxon>
        <taxon>Solirubrobacteraceae</taxon>
        <taxon>environmental samples</taxon>
    </lineage>
</organism>
<dbReference type="AlphaFoldDB" id="A0A6J4U1G2"/>
<feature type="non-terminal residue" evidence="2">
    <location>
        <position position="45"/>
    </location>
</feature>
<proteinExistence type="predicted"/>
<evidence type="ECO:0000256" key="1">
    <source>
        <dbReference type="SAM" id="MobiDB-lite"/>
    </source>
</evidence>
<dbReference type="EMBL" id="CADCVT010000479">
    <property type="protein sequence ID" value="CAA9536935.1"/>
    <property type="molecule type" value="Genomic_DNA"/>
</dbReference>
<feature type="compositionally biased region" description="Basic residues" evidence="1">
    <location>
        <begin position="20"/>
        <end position="29"/>
    </location>
</feature>
<protein>
    <submittedName>
        <fullName evidence="2">Uncharacterized protein</fullName>
    </submittedName>
</protein>
<feature type="non-terminal residue" evidence="2">
    <location>
        <position position="1"/>
    </location>
</feature>
<evidence type="ECO:0000313" key="2">
    <source>
        <dbReference type="EMBL" id="CAA9536935.1"/>
    </source>
</evidence>
<gene>
    <name evidence="2" type="ORF">AVDCRST_MAG85-4219</name>
</gene>
<sequence length="45" mass="5068">ASAGAARSRRTRPRRDAAHAHRRRTRGMRRGAPTAHDGRRGHRSL</sequence>
<reference evidence="2" key="1">
    <citation type="submission" date="2020-02" db="EMBL/GenBank/DDBJ databases">
        <authorList>
            <person name="Meier V. D."/>
        </authorList>
    </citation>
    <scope>NUCLEOTIDE SEQUENCE</scope>
    <source>
        <strain evidence="2">AVDCRST_MAG85</strain>
    </source>
</reference>
<accession>A0A6J4U1G2</accession>